<dbReference type="InterPro" id="IPR052064">
    <property type="entry name" value="Mito_IMP1_subunit"/>
</dbReference>
<comment type="subcellular location">
    <subcellularLocation>
        <location evidence="1 8">Mitochondrion inner membrane</location>
    </subcellularLocation>
</comment>
<protein>
    <recommendedName>
        <fullName evidence="8">Mitochondrial inner membrane protease subunit</fullName>
        <ecNumber evidence="8">3.4.21.-</ecNumber>
    </recommendedName>
</protein>
<dbReference type="InterPro" id="IPR019533">
    <property type="entry name" value="Peptidase_S26"/>
</dbReference>
<evidence type="ECO:0000256" key="8">
    <source>
        <dbReference type="RuleBase" id="RU362041"/>
    </source>
</evidence>
<sequence>MSRRVASSPFTISRFGLPRSLIFARRFLKLFAAVGLFTTTIFEIRACDGFSMMPTINWKGDWVLTSPIPYWSPSWLPFKKQISRGDVVFAASPTDPRATVCKRVIGIAGDIIEVDPRRGEGLARKKRMEDRTWVTIPKGQVWLAGDNTSNSTDSRDYGPVPLAMVHGQVLARVSRQTKVYR</sequence>
<dbReference type="STRING" id="4999.A0A1Y1U9I0"/>
<reference evidence="10 11" key="1">
    <citation type="submission" date="2017-03" db="EMBL/GenBank/DDBJ databases">
        <title>Widespread Adenine N6-methylation of Active Genes in Fungi.</title>
        <authorList>
            <consortium name="DOE Joint Genome Institute"/>
            <person name="Mondo S.J."/>
            <person name="Dannebaum R.O."/>
            <person name="Kuo R.C."/>
            <person name="Louie K.B."/>
            <person name="Bewick A.J."/>
            <person name="Labutti K."/>
            <person name="Haridas S."/>
            <person name="Kuo A."/>
            <person name="Salamov A."/>
            <person name="Ahrendt S.R."/>
            <person name="Lau R."/>
            <person name="Bowen B.P."/>
            <person name="Lipzen A."/>
            <person name="Sullivan W."/>
            <person name="Andreopoulos W.B."/>
            <person name="Clum A."/>
            <person name="Lindquist E."/>
            <person name="Daum C."/>
            <person name="Northen T.R."/>
            <person name="Ramamoorthy G."/>
            <person name="Schmitz R.J."/>
            <person name="Gryganskyi A."/>
            <person name="Culley D."/>
            <person name="Magnuson J."/>
            <person name="James T.Y."/>
            <person name="O'Malley M.A."/>
            <person name="Stajich J.E."/>
            <person name="Spatafora J.W."/>
            <person name="Visel A."/>
            <person name="Grigoriev I.V."/>
        </authorList>
    </citation>
    <scope>NUCLEOTIDE SEQUENCE [LARGE SCALE GENOMIC DNA]</scope>
    <source>
        <strain evidence="10 11">NRRL Y-17943</strain>
    </source>
</reference>
<feature type="active site" evidence="7">
    <location>
        <position position="102"/>
    </location>
</feature>
<feature type="active site" evidence="7">
    <location>
        <position position="51"/>
    </location>
</feature>
<proteinExistence type="inferred from homology"/>
<keyword evidence="5" id="KW-0472">Membrane</keyword>
<dbReference type="GO" id="GO:0006627">
    <property type="term" value="P:protein processing involved in protein targeting to mitochondrion"/>
    <property type="evidence" value="ECO:0007669"/>
    <property type="project" value="TreeGrafter"/>
</dbReference>
<dbReference type="AlphaFoldDB" id="A0A1Y1U9I0"/>
<dbReference type="GO" id="GO:0004252">
    <property type="term" value="F:serine-type endopeptidase activity"/>
    <property type="evidence" value="ECO:0007669"/>
    <property type="project" value="InterPro"/>
</dbReference>
<dbReference type="CDD" id="cd06530">
    <property type="entry name" value="S26_SPase_I"/>
    <property type="match status" value="1"/>
</dbReference>
<dbReference type="InterPro" id="IPR000223">
    <property type="entry name" value="Pept_S26A_signal_pept_1"/>
</dbReference>
<dbReference type="EC" id="3.4.21.-" evidence="8"/>
<keyword evidence="3 8" id="KW-0378">Hydrolase</keyword>
<comment type="caution">
    <text evidence="10">The sequence shown here is derived from an EMBL/GenBank/DDBJ whole genome shotgun (WGS) entry which is preliminary data.</text>
</comment>
<evidence type="ECO:0000256" key="1">
    <source>
        <dbReference type="ARBA" id="ARBA00004273"/>
    </source>
</evidence>
<accession>A0A1Y1U9I0</accession>
<dbReference type="EMBL" id="NBSH01000013">
    <property type="protein sequence ID" value="ORX34691.1"/>
    <property type="molecule type" value="Genomic_DNA"/>
</dbReference>
<evidence type="ECO:0000256" key="6">
    <source>
        <dbReference type="ARBA" id="ARBA00038445"/>
    </source>
</evidence>
<organism evidence="10 11">
    <name type="scientific">Kockovaella imperatae</name>
    <dbReference type="NCBI Taxonomy" id="4999"/>
    <lineage>
        <taxon>Eukaryota</taxon>
        <taxon>Fungi</taxon>
        <taxon>Dikarya</taxon>
        <taxon>Basidiomycota</taxon>
        <taxon>Agaricomycotina</taxon>
        <taxon>Tremellomycetes</taxon>
        <taxon>Tremellales</taxon>
        <taxon>Cuniculitremaceae</taxon>
        <taxon>Kockovaella</taxon>
    </lineage>
</organism>
<gene>
    <name evidence="10" type="ORF">BD324DRAFT_583115</name>
</gene>
<evidence type="ECO:0000313" key="10">
    <source>
        <dbReference type="EMBL" id="ORX34691.1"/>
    </source>
</evidence>
<keyword evidence="4 8" id="KW-0496">Mitochondrion</keyword>
<evidence type="ECO:0000256" key="2">
    <source>
        <dbReference type="ARBA" id="ARBA00022792"/>
    </source>
</evidence>
<dbReference type="InterPro" id="IPR036286">
    <property type="entry name" value="LexA/Signal_pep-like_sf"/>
</dbReference>
<dbReference type="PRINTS" id="PR00727">
    <property type="entry name" value="LEADERPTASE"/>
</dbReference>
<keyword evidence="8" id="KW-0645">Protease</keyword>
<evidence type="ECO:0000256" key="4">
    <source>
        <dbReference type="ARBA" id="ARBA00023128"/>
    </source>
</evidence>
<dbReference type="SUPFAM" id="SSF51306">
    <property type="entry name" value="LexA/Signal peptidase"/>
    <property type="match status" value="1"/>
</dbReference>
<evidence type="ECO:0000256" key="5">
    <source>
        <dbReference type="ARBA" id="ARBA00023136"/>
    </source>
</evidence>
<feature type="domain" description="Peptidase S26" evidence="9">
    <location>
        <begin position="24"/>
        <end position="115"/>
    </location>
</feature>
<dbReference type="GO" id="GO:0006465">
    <property type="term" value="P:signal peptide processing"/>
    <property type="evidence" value="ECO:0007669"/>
    <property type="project" value="InterPro"/>
</dbReference>
<dbReference type="FunCoup" id="A0A1Y1U9I0">
    <property type="interactions" value="269"/>
</dbReference>
<evidence type="ECO:0000256" key="7">
    <source>
        <dbReference type="PIRSR" id="PIRSR600223-1"/>
    </source>
</evidence>
<dbReference type="NCBIfam" id="TIGR02227">
    <property type="entry name" value="sigpep_I_bact"/>
    <property type="match status" value="1"/>
</dbReference>
<feature type="domain" description="Peptidase S26" evidence="9">
    <location>
        <begin position="134"/>
        <end position="172"/>
    </location>
</feature>
<dbReference type="Pfam" id="PF10502">
    <property type="entry name" value="Peptidase_S26"/>
    <property type="match status" value="2"/>
</dbReference>
<keyword evidence="2 8" id="KW-0999">Mitochondrion inner membrane</keyword>
<dbReference type="PANTHER" id="PTHR12383">
    <property type="entry name" value="PROTEASE FAMILY S26 MITOCHONDRIAL INNER MEMBRANE PROTEASE-RELATED"/>
    <property type="match status" value="1"/>
</dbReference>
<dbReference type="OrthoDB" id="308440at2759"/>
<dbReference type="RefSeq" id="XP_021868933.1">
    <property type="nucleotide sequence ID" value="XM_022013595.1"/>
</dbReference>
<dbReference type="Gene3D" id="2.10.109.10">
    <property type="entry name" value="Umud Fragment, subunit A"/>
    <property type="match status" value="1"/>
</dbReference>
<dbReference type="GeneID" id="33555403"/>
<evidence type="ECO:0000259" key="9">
    <source>
        <dbReference type="Pfam" id="PF10502"/>
    </source>
</evidence>
<keyword evidence="11" id="KW-1185">Reference proteome</keyword>
<dbReference type="Proteomes" id="UP000193218">
    <property type="component" value="Unassembled WGS sequence"/>
</dbReference>
<dbReference type="PANTHER" id="PTHR12383:SF16">
    <property type="entry name" value="MITOCHONDRIAL INNER MEMBRANE PROTEASE SUBUNIT 1"/>
    <property type="match status" value="1"/>
</dbReference>
<dbReference type="InParanoid" id="A0A1Y1U9I0"/>
<evidence type="ECO:0000313" key="11">
    <source>
        <dbReference type="Proteomes" id="UP000193218"/>
    </source>
</evidence>
<dbReference type="GO" id="GO:0042720">
    <property type="term" value="C:mitochondrial inner membrane peptidase complex"/>
    <property type="evidence" value="ECO:0007669"/>
    <property type="project" value="TreeGrafter"/>
</dbReference>
<evidence type="ECO:0000256" key="3">
    <source>
        <dbReference type="ARBA" id="ARBA00022801"/>
    </source>
</evidence>
<name>A0A1Y1U9I0_9TREE</name>
<comment type="similarity">
    <text evidence="6">Belongs to the peptidase S26 family. IMP1 subfamily.</text>
</comment>